<proteinExistence type="predicted"/>
<accession>A0ABR7YTD8</accession>
<dbReference type="EMBL" id="JACOIK010000013">
    <property type="protein sequence ID" value="MBD1434613.1"/>
    <property type="molecule type" value="Genomic_DNA"/>
</dbReference>
<keyword evidence="2" id="KW-1185">Reference proteome</keyword>
<organism evidence="1 2">
    <name type="scientific">Sphingobacterium micropteri</name>
    <dbReference type="NCBI Taxonomy" id="2763501"/>
    <lineage>
        <taxon>Bacteria</taxon>
        <taxon>Pseudomonadati</taxon>
        <taxon>Bacteroidota</taxon>
        <taxon>Sphingobacteriia</taxon>
        <taxon>Sphingobacteriales</taxon>
        <taxon>Sphingobacteriaceae</taxon>
        <taxon>Sphingobacterium</taxon>
    </lineage>
</organism>
<gene>
    <name evidence="1" type="ORF">H8B06_17440</name>
</gene>
<comment type="caution">
    <text evidence="1">The sequence shown here is derived from an EMBL/GenBank/DDBJ whole genome shotgun (WGS) entry which is preliminary data.</text>
</comment>
<reference evidence="1 2" key="1">
    <citation type="submission" date="2020-08" db="EMBL/GenBank/DDBJ databases">
        <title>Sphingobacterium sp. DN00404 isolated from aquaculture water.</title>
        <authorList>
            <person name="Zhang M."/>
        </authorList>
    </citation>
    <scope>NUCLEOTIDE SEQUENCE [LARGE SCALE GENOMIC DNA]</scope>
    <source>
        <strain evidence="1 2">DN00404</strain>
    </source>
</reference>
<dbReference type="Proteomes" id="UP000602759">
    <property type="component" value="Unassembled WGS sequence"/>
</dbReference>
<protein>
    <submittedName>
        <fullName evidence="1">Uncharacterized protein</fullName>
    </submittedName>
</protein>
<evidence type="ECO:0000313" key="1">
    <source>
        <dbReference type="EMBL" id="MBD1434613.1"/>
    </source>
</evidence>
<name>A0ABR7YTD8_9SPHI</name>
<sequence length="395" mass="46307">MRTKRTDISDYVIHFLRKQDVKDLPLVFELGGQMHLAENDKIARMTEMECMFNIIVEGGLRGSFSFRNGKATIYGFEPTICFTEMPIINLLEYRNLRKNPYRVSDYGIAVKKKDLFKKGGRPVIYGLSVDNIFEFDESPMDNPSLRVIKETVLPIREQYRYVAFQLGDTKEIDWTHEREWRIIGNDEIWPDNENYDNYFYGLYLFDIDSFDEVILIVKSKQEALVLERYVRTIRESGYIRSGEFTANIKFLILDLAIELFAKGKVKNIEDLPVDVFYTFNYTPLSQEKIEKLNQVLAFCKLEAKRLGEEYLEKNEDFGFCGWCNIVSQETDNPTVRYLVENDMVLVYDGCYALKDIFSLAPHAQSLDYNTFIAEKICKILNNQYEDIFYVVSHDD</sequence>
<evidence type="ECO:0000313" key="2">
    <source>
        <dbReference type="Proteomes" id="UP000602759"/>
    </source>
</evidence>
<dbReference type="RefSeq" id="WP_190995481.1">
    <property type="nucleotide sequence ID" value="NZ_JACOIK010000013.1"/>
</dbReference>